<proteinExistence type="predicted"/>
<feature type="compositionally biased region" description="Low complexity" evidence="2">
    <location>
        <begin position="816"/>
        <end position="826"/>
    </location>
</feature>
<dbReference type="EMBL" id="JASAOG010000026">
    <property type="protein sequence ID" value="KAK0062240.1"/>
    <property type="molecule type" value="Genomic_DNA"/>
</dbReference>
<feature type="compositionally biased region" description="Basic and acidic residues" evidence="2">
    <location>
        <begin position="208"/>
        <end position="218"/>
    </location>
</feature>
<dbReference type="SUPFAM" id="SSF52949">
    <property type="entry name" value="Macro domain-like"/>
    <property type="match status" value="1"/>
</dbReference>
<feature type="compositionally biased region" description="Basic and acidic residues" evidence="2">
    <location>
        <begin position="70"/>
        <end position="86"/>
    </location>
</feature>
<feature type="region of interest" description="Disordered" evidence="2">
    <location>
        <begin position="1090"/>
        <end position="1120"/>
    </location>
</feature>
<feature type="compositionally biased region" description="Polar residues" evidence="2">
    <location>
        <begin position="383"/>
        <end position="392"/>
    </location>
</feature>
<sequence>MEDRTHRIERESNKIMVSKYNEKLNQSLASQESVLNDECNDSISTTRIGKRGGKSNWRGLQKRGRGGSYHHTEKDGEKIKTSRYNEVRQQSWASHESVMSKEEDECNNSVSSNSAGLGKRGGKSNWRGWQKRGRGGSNHHTEKDGEKIKTSQYNEVGQQSWTSQESVMSKEEDECNNSASSNSTGLGKRGGKSNWRGWQKRGRGGSNHHTEKDGEKIKTSQYNEVGQQSWTSQESVMSKEEDECNNSASSNSTGLGKRGGKSNWRGWQKRGRGGSNHHTEKDGEKIKTSQYNEVGQQSWTSQESVMSKEEDECNNSASSNSTGLGKRGGKSNWRGWQKRGRGGSNHHTEKDGEKIKTSQYNEVGQQSWTSQESVMSKEEDECNNSASSNSTGLGKRGGKSNWRGWQKRGRGGSNYHTEKDGEKIKTSQYNEVRQQCWTSQESVMSKEEDECNNSVSSNSTGLGKRGGKSNWRGWQRGRRGSNYNTQKDGEKIKTSQYNESSQEIVVMTEDQTMSACNEKNLGKKNVTNKKNDCTSQSNYQEADSLENITSSNDRGRGRGHMPLHANLNDNKIVNSYDADEVFSANGILERSKYHSAFSVNTRRGQGYFRGRGRGGKKQSINENITQEEEYTDNTNQITDDKGRYRSGTRVYNKNYNCADKKGTVEKHESYEDDFEKNSSSKDNSITNGNIGNLESGQDVNSENKINFFKKKRKRRNRWKNKYKDNKGENSNYVNSELESQTTFHCDNVKESIEQCIIQNILELKCELPALPGYQHYDISTLKSSQNSNFVETEQQKTKISLQELFSHASPPSNTQTHLTLSTASSSDTAPPAFDNLNSISVKTTLVQMLQPDDNLASRSVESSTNTSGDTLPLVTTGKANGINQHIVQKKQAASNFTSSSHATNLFKTDNKTSTIFDLVNQSILKGETPPIPKARKSLLSNGPVLSESLSSLAMNKEIQTSQTASQNSAEKKANSDTSIDADTDSLSSSVKIVSVTSPQVLVSATVTPEVDSASSTSKISLSHSTLASNYLGPNVTPKVMSTELSKVSVMSVSTSISISSQASSASTSIQSQASLVSYSLQQYLSATATTSDSRNISRKSHVTSSPKKSPDTTVLSQSPPLASPVWSTTGVNNKDLMLASSQTIADYYLKRKVEINQSRLKIKAHTFDEDDYDRESFNVAPTMKRATSFNFSGSPIPLTRSKTQPSIGTKYYSKANVQHCSKLVFDINKNCKLVIKSYGNIVKEKSELLVCVLGSDVDMRKTKVGLSFHKEFPYLWEELKNCQKNNPYSKVLTVDQPLFFSGKAICHVILTPWDKEISPEQIETALQEIFKVVDDLDIQSVSIPPLGYGQAFGFPAECMVHSILTNIKLMNISKSLKKVVLFAPNVTLFEEYKDQAPKYFDKSSHYWVGSGDLAEYTTLYELPKHGTIANMEYLAKQKTVFPSYWCQSKTQGATSSSTWSSLRSFVSNMFNTLAEKNSSQARLVDVDSETKEAIKKLLIETHDPNVIGQGADAVGMYYSSLEVTDIKRVENPAQFEKYHARRKEILEKMIRKGFPCQDVGKITGSKGKVLTSTLLSGPLKDGLYTEINEHYLFHGTKPSALKNITENGFDPGCSKTLSMFGQAVYAAERFTKADQYSDDKTCRKPNGTELTLILARMLLGNVFVCDENHKWLEKKVGRKFKKPPCMHCLEDVCICFQNEHYDSVMGDGKWLFREFVVYDGSQCYPEYVIKYRRLP</sequence>
<dbReference type="SUPFAM" id="SSF56399">
    <property type="entry name" value="ADP-ribosylation"/>
    <property type="match status" value="1"/>
</dbReference>
<dbReference type="GO" id="GO:1990404">
    <property type="term" value="F:NAD+-protein mono-ADP-ribosyltransferase activity"/>
    <property type="evidence" value="ECO:0007669"/>
    <property type="project" value="TreeGrafter"/>
</dbReference>
<feature type="region of interest" description="Disordered" evidence="2">
    <location>
        <begin position="668"/>
        <end position="704"/>
    </location>
</feature>
<feature type="compositionally biased region" description="Polar residues" evidence="2">
    <location>
        <begin position="357"/>
        <end position="374"/>
    </location>
</feature>
<feature type="compositionally biased region" description="Polar residues" evidence="2">
    <location>
        <begin position="245"/>
        <end position="254"/>
    </location>
</feature>
<feature type="region of interest" description="Disordered" evidence="2">
    <location>
        <begin position="445"/>
        <end position="499"/>
    </location>
</feature>
<feature type="compositionally biased region" description="Polar residues" evidence="2">
    <location>
        <begin position="288"/>
        <end position="305"/>
    </location>
</feature>
<feature type="compositionally biased region" description="Polar residues" evidence="2">
    <location>
        <begin position="680"/>
        <end position="702"/>
    </location>
</feature>
<feature type="compositionally biased region" description="Polar residues" evidence="2">
    <location>
        <begin position="150"/>
        <end position="167"/>
    </location>
</feature>
<dbReference type="PANTHER" id="PTHR45740">
    <property type="entry name" value="POLY [ADP-RIBOSE] POLYMERASE"/>
    <property type="match status" value="1"/>
</dbReference>
<feature type="compositionally biased region" description="Polar residues" evidence="2">
    <location>
        <begin position="176"/>
        <end position="185"/>
    </location>
</feature>
<dbReference type="GO" id="GO:0005634">
    <property type="term" value="C:nucleus"/>
    <property type="evidence" value="ECO:0007669"/>
    <property type="project" value="TreeGrafter"/>
</dbReference>
<dbReference type="GO" id="GO:0003950">
    <property type="term" value="F:NAD+ poly-ADP-ribosyltransferase activity"/>
    <property type="evidence" value="ECO:0007669"/>
    <property type="project" value="UniProtKB-UniRule"/>
</dbReference>
<gene>
    <name evidence="4" type="ORF">Bpfe_008341</name>
</gene>
<dbReference type="Proteomes" id="UP001233172">
    <property type="component" value="Unassembled WGS sequence"/>
</dbReference>
<dbReference type="InterPro" id="IPR051712">
    <property type="entry name" value="ARTD-AVP"/>
</dbReference>
<feature type="compositionally biased region" description="Polar residues" evidence="2">
    <location>
        <begin position="533"/>
        <end position="552"/>
    </location>
</feature>
<evidence type="ECO:0000259" key="3">
    <source>
        <dbReference type="PROSITE" id="PS51059"/>
    </source>
</evidence>
<reference evidence="4" key="1">
    <citation type="journal article" date="2023" name="PLoS Negl. Trop. Dis.">
        <title>A genome sequence for Biomphalaria pfeifferi, the major vector snail for the human-infecting parasite Schistosoma mansoni.</title>
        <authorList>
            <person name="Bu L."/>
            <person name="Lu L."/>
            <person name="Laidemitt M.R."/>
            <person name="Zhang S.M."/>
            <person name="Mutuku M."/>
            <person name="Mkoji G."/>
            <person name="Steinauer M."/>
            <person name="Loker E.S."/>
        </authorList>
    </citation>
    <scope>NUCLEOTIDE SEQUENCE</scope>
    <source>
        <strain evidence="4">KasaAsao</strain>
    </source>
</reference>
<evidence type="ECO:0000256" key="1">
    <source>
        <dbReference type="RuleBase" id="RU362114"/>
    </source>
</evidence>
<feature type="region of interest" description="Disordered" evidence="2">
    <location>
        <begin position="807"/>
        <end position="826"/>
    </location>
</feature>
<dbReference type="EC" id="2.4.2.-" evidence="1"/>
<feature type="compositionally biased region" description="Basic and acidic residues" evidence="2">
    <location>
        <begin position="668"/>
        <end position="679"/>
    </location>
</feature>
<dbReference type="Gene3D" id="3.90.228.10">
    <property type="match status" value="1"/>
</dbReference>
<accession>A0AAD8FF92</accession>
<organism evidence="4 5">
    <name type="scientific">Biomphalaria pfeifferi</name>
    <name type="common">Bloodfluke planorb</name>
    <name type="synonym">Freshwater snail</name>
    <dbReference type="NCBI Taxonomy" id="112525"/>
    <lineage>
        <taxon>Eukaryota</taxon>
        <taxon>Metazoa</taxon>
        <taxon>Spiralia</taxon>
        <taxon>Lophotrochozoa</taxon>
        <taxon>Mollusca</taxon>
        <taxon>Gastropoda</taxon>
        <taxon>Heterobranchia</taxon>
        <taxon>Euthyneura</taxon>
        <taxon>Panpulmonata</taxon>
        <taxon>Hygrophila</taxon>
        <taxon>Lymnaeoidea</taxon>
        <taxon>Planorbidae</taxon>
        <taxon>Biomphalaria</taxon>
    </lineage>
</organism>
<dbReference type="Gene3D" id="3.40.220.10">
    <property type="entry name" value="Leucine Aminopeptidase, subunit E, domain 1"/>
    <property type="match status" value="1"/>
</dbReference>
<feature type="compositionally biased region" description="Basic and acidic residues" evidence="2">
    <location>
        <begin position="139"/>
        <end position="149"/>
    </location>
</feature>
<evidence type="ECO:0000313" key="4">
    <source>
        <dbReference type="EMBL" id="KAK0062240.1"/>
    </source>
</evidence>
<feature type="region of interest" description="Disordered" evidence="2">
    <location>
        <begin position="45"/>
        <end position="427"/>
    </location>
</feature>
<feature type="compositionally biased region" description="Basic and acidic residues" evidence="2">
    <location>
        <begin position="346"/>
        <end position="356"/>
    </location>
</feature>
<dbReference type="Pfam" id="PF00644">
    <property type="entry name" value="PARP"/>
    <property type="match status" value="1"/>
</dbReference>
<feature type="compositionally biased region" description="Polar residues" evidence="2">
    <location>
        <begin position="314"/>
        <end position="323"/>
    </location>
</feature>
<feature type="compositionally biased region" description="Basic and acidic residues" evidence="2">
    <location>
        <begin position="277"/>
        <end position="287"/>
    </location>
</feature>
<dbReference type="PROSITE" id="PS51059">
    <property type="entry name" value="PARP_CATALYTIC"/>
    <property type="match status" value="1"/>
</dbReference>
<dbReference type="PANTHER" id="PTHR45740:SF2">
    <property type="entry name" value="POLY [ADP-RIBOSE] POLYMERASE"/>
    <property type="match status" value="1"/>
</dbReference>
<feature type="region of interest" description="Disordered" evidence="2">
    <location>
        <begin position="957"/>
        <end position="983"/>
    </location>
</feature>
<feature type="compositionally biased region" description="Polar residues" evidence="2">
    <location>
        <begin position="957"/>
        <end position="968"/>
    </location>
</feature>
<feature type="compositionally biased region" description="Polar residues" evidence="2">
    <location>
        <begin position="452"/>
        <end position="461"/>
    </location>
</feature>
<feature type="region of interest" description="Disordered" evidence="2">
    <location>
        <begin position="523"/>
        <end position="560"/>
    </location>
</feature>
<feature type="compositionally biased region" description="Polar residues" evidence="2">
    <location>
        <begin position="219"/>
        <end position="236"/>
    </location>
</feature>
<dbReference type="InterPro" id="IPR012317">
    <property type="entry name" value="Poly(ADP-ribose)pol_cat_dom"/>
</dbReference>
<keyword evidence="5" id="KW-1185">Reference proteome</keyword>
<name>A0AAD8FF92_BIOPF</name>
<feature type="compositionally biased region" description="Basic and acidic residues" evidence="2">
    <location>
        <begin position="416"/>
        <end position="425"/>
    </location>
</feature>
<reference evidence="4" key="2">
    <citation type="submission" date="2023-04" db="EMBL/GenBank/DDBJ databases">
        <authorList>
            <person name="Bu L."/>
            <person name="Lu L."/>
            <person name="Laidemitt M.R."/>
            <person name="Zhang S.M."/>
            <person name="Mutuku M."/>
            <person name="Mkoji G."/>
            <person name="Steinauer M."/>
            <person name="Loker E.S."/>
        </authorList>
    </citation>
    <scope>NUCLEOTIDE SEQUENCE</scope>
    <source>
        <strain evidence="4">KasaAsao</strain>
        <tissue evidence="4">Whole Snail</tissue>
    </source>
</reference>
<keyword evidence="1" id="KW-0520">NAD</keyword>
<keyword evidence="1" id="KW-0808">Transferase</keyword>
<keyword evidence="1" id="KW-0328">Glycosyltransferase</keyword>
<dbReference type="InterPro" id="IPR043472">
    <property type="entry name" value="Macro_dom-like"/>
</dbReference>
<evidence type="ECO:0000256" key="2">
    <source>
        <dbReference type="SAM" id="MobiDB-lite"/>
    </source>
</evidence>
<evidence type="ECO:0000313" key="5">
    <source>
        <dbReference type="Proteomes" id="UP001233172"/>
    </source>
</evidence>
<feature type="compositionally biased region" description="Polar residues" evidence="2">
    <location>
        <begin position="1102"/>
        <end position="1120"/>
    </location>
</feature>
<comment type="caution">
    <text evidence="4">The sequence shown here is derived from an EMBL/GenBank/DDBJ whole genome shotgun (WGS) entry which is preliminary data.</text>
</comment>
<protein>
    <recommendedName>
        <fullName evidence="1">Poly [ADP-ribose] polymerase</fullName>
        <shortName evidence="1">PARP</shortName>
        <ecNumber evidence="1">2.4.2.-</ecNumber>
    </recommendedName>
</protein>
<feature type="domain" description="PARP catalytic" evidence="3">
    <location>
        <begin position="1468"/>
        <end position="1735"/>
    </location>
</feature>